<sequence length="170" mass="18176">MSYPRQGPYGHGHPQQPGYGPPGYGSRFPPPKKPKTGLIVGLAIGGVVVIGGGVTAAVLLTAGSEPPDPIPVAQQFSDGVTKRDPNMVAAVLCDPPSRSEVDQWVRSWHEDGIVGGAVELHSKRDESAGVLVNVSQRSGTARDRKYMLRLVWKEDRWCHDSMLSATGLPT</sequence>
<feature type="compositionally biased region" description="Low complexity" evidence="1">
    <location>
        <begin position="1"/>
        <end position="18"/>
    </location>
</feature>
<feature type="transmembrane region" description="Helical" evidence="2">
    <location>
        <begin position="37"/>
        <end position="60"/>
    </location>
</feature>
<feature type="region of interest" description="Disordered" evidence="1">
    <location>
        <begin position="1"/>
        <end position="32"/>
    </location>
</feature>
<dbReference type="RefSeq" id="WP_344422830.1">
    <property type="nucleotide sequence ID" value="NZ_BAAANN010000019.1"/>
</dbReference>
<protein>
    <recommendedName>
        <fullName evidence="5">Mce-associated membrane protein</fullName>
    </recommendedName>
</protein>
<keyword evidence="2" id="KW-0812">Transmembrane</keyword>
<comment type="caution">
    <text evidence="3">The sequence shown here is derived from an EMBL/GenBank/DDBJ whole genome shotgun (WGS) entry which is preliminary data.</text>
</comment>
<evidence type="ECO:0008006" key="5">
    <source>
        <dbReference type="Google" id="ProtNLM"/>
    </source>
</evidence>
<reference evidence="3 4" key="1">
    <citation type="journal article" date="2019" name="Int. J. Syst. Evol. Microbiol.">
        <title>The Global Catalogue of Microorganisms (GCM) 10K type strain sequencing project: providing services to taxonomists for standard genome sequencing and annotation.</title>
        <authorList>
            <consortium name="The Broad Institute Genomics Platform"/>
            <consortium name="The Broad Institute Genome Sequencing Center for Infectious Disease"/>
            <person name="Wu L."/>
            <person name="Ma J."/>
        </authorList>
    </citation>
    <scope>NUCLEOTIDE SEQUENCE [LARGE SCALE GENOMIC DNA]</scope>
    <source>
        <strain evidence="3 4">JCM 14545</strain>
    </source>
</reference>
<accession>A0ABN2RH96</accession>
<keyword evidence="2" id="KW-1133">Transmembrane helix</keyword>
<proteinExistence type="predicted"/>
<keyword evidence="2" id="KW-0472">Membrane</keyword>
<dbReference type="Proteomes" id="UP001501116">
    <property type="component" value="Unassembled WGS sequence"/>
</dbReference>
<name>A0ABN2RH96_9PSEU</name>
<evidence type="ECO:0000313" key="4">
    <source>
        <dbReference type="Proteomes" id="UP001501116"/>
    </source>
</evidence>
<dbReference type="EMBL" id="BAAANN010000019">
    <property type="protein sequence ID" value="GAA1969020.1"/>
    <property type="molecule type" value="Genomic_DNA"/>
</dbReference>
<evidence type="ECO:0000313" key="3">
    <source>
        <dbReference type="EMBL" id="GAA1969020.1"/>
    </source>
</evidence>
<evidence type="ECO:0000256" key="2">
    <source>
        <dbReference type="SAM" id="Phobius"/>
    </source>
</evidence>
<gene>
    <name evidence="3" type="ORF">GCM10009754_47750</name>
</gene>
<keyword evidence="4" id="KW-1185">Reference proteome</keyword>
<evidence type="ECO:0000256" key="1">
    <source>
        <dbReference type="SAM" id="MobiDB-lite"/>
    </source>
</evidence>
<organism evidence="3 4">
    <name type="scientific">Amycolatopsis minnesotensis</name>
    <dbReference type="NCBI Taxonomy" id="337894"/>
    <lineage>
        <taxon>Bacteria</taxon>
        <taxon>Bacillati</taxon>
        <taxon>Actinomycetota</taxon>
        <taxon>Actinomycetes</taxon>
        <taxon>Pseudonocardiales</taxon>
        <taxon>Pseudonocardiaceae</taxon>
        <taxon>Amycolatopsis</taxon>
    </lineage>
</organism>